<name>A0ABQ4X7G6_9ASTR</name>
<dbReference type="Proteomes" id="UP001151760">
    <property type="component" value="Unassembled WGS sequence"/>
</dbReference>
<accession>A0ABQ4X7G6</accession>
<reference evidence="1" key="2">
    <citation type="submission" date="2022-01" db="EMBL/GenBank/DDBJ databases">
        <authorList>
            <person name="Yamashiro T."/>
            <person name="Shiraishi A."/>
            <person name="Satake H."/>
            <person name="Nakayama K."/>
        </authorList>
    </citation>
    <scope>NUCLEOTIDE SEQUENCE</scope>
</reference>
<protein>
    <submittedName>
        <fullName evidence="1">Uncharacterized protein</fullName>
    </submittedName>
</protein>
<evidence type="ECO:0000313" key="2">
    <source>
        <dbReference type="Proteomes" id="UP001151760"/>
    </source>
</evidence>
<evidence type="ECO:0000313" key="1">
    <source>
        <dbReference type="EMBL" id="GJS61131.1"/>
    </source>
</evidence>
<sequence length="74" mass="8315">MINHNRIYIALSHTKNVFANMKRQGKDFSGRVTSLFSTMMVQAQQEQGEADEAIYEEMDDSLERATTTATGLDA</sequence>
<proteinExistence type="predicted"/>
<dbReference type="EMBL" id="BQNB010009268">
    <property type="protein sequence ID" value="GJS61131.1"/>
    <property type="molecule type" value="Genomic_DNA"/>
</dbReference>
<gene>
    <name evidence="1" type="ORF">Tco_0655915</name>
</gene>
<keyword evidence="2" id="KW-1185">Reference proteome</keyword>
<comment type="caution">
    <text evidence="1">The sequence shown here is derived from an EMBL/GenBank/DDBJ whole genome shotgun (WGS) entry which is preliminary data.</text>
</comment>
<organism evidence="1 2">
    <name type="scientific">Tanacetum coccineum</name>
    <dbReference type="NCBI Taxonomy" id="301880"/>
    <lineage>
        <taxon>Eukaryota</taxon>
        <taxon>Viridiplantae</taxon>
        <taxon>Streptophyta</taxon>
        <taxon>Embryophyta</taxon>
        <taxon>Tracheophyta</taxon>
        <taxon>Spermatophyta</taxon>
        <taxon>Magnoliopsida</taxon>
        <taxon>eudicotyledons</taxon>
        <taxon>Gunneridae</taxon>
        <taxon>Pentapetalae</taxon>
        <taxon>asterids</taxon>
        <taxon>campanulids</taxon>
        <taxon>Asterales</taxon>
        <taxon>Asteraceae</taxon>
        <taxon>Asteroideae</taxon>
        <taxon>Anthemideae</taxon>
        <taxon>Anthemidinae</taxon>
        <taxon>Tanacetum</taxon>
    </lineage>
</organism>
<reference evidence="1" key="1">
    <citation type="journal article" date="2022" name="Int. J. Mol. Sci.">
        <title>Draft Genome of Tanacetum Coccineum: Genomic Comparison of Closely Related Tanacetum-Family Plants.</title>
        <authorList>
            <person name="Yamashiro T."/>
            <person name="Shiraishi A."/>
            <person name="Nakayama K."/>
            <person name="Satake H."/>
        </authorList>
    </citation>
    <scope>NUCLEOTIDE SEQUENCE</scope>
</reference>